<keyword evidence="4" id="KW-0411">Iron-sulfur</keyword>
<dbReference type="PANTHER" id="PTHR43273">
    <property type="entry name" value="ANAEROBIC SULFATASE-MATURATING ENZYME HOMOLOG ASLB-RELATED"/>
    <property type="match status" value="1"/>
</dbReference>
<dbReference type="AlphaFoldDB" id="F1TF00"/>
<dbReference type="SFLD" id="SFLDS00029">
    <property type="entry name" value="Radical_SAM"/>
    <property type="match status" value="1"/>
</dbReference>
<evidence type="ECO:0000313" key="5">
    <source>
        <dbReference type="EMBL" id="EGD46938.1"/>
    </source>
</evidence>
<dbReference type="SFLD" id="SFLDG01386">
    <property type="entry name" value="main_SPASM_domain-containing"/>
    <property type="match status" value="1"/>
</dbReference>
<proteinExistence type="predicted"/>
<keyword evidence="2" id="KW-0479">Metal-binding</keyword>
<name>F1TF00_9FIRM</name>
<dbReference type="SFLD" id="SFLDG01067">
    <property type="entry name" value="SPASM/twitch_domain_containing"/>
    <property type="match status" value="1"/>
</dbReference>
<dbReference type="NCBIfam" id="TIGR04115">
    <property type="entry name" value="rSAM_Cxxx_rpt"/>
    <property type="match status" value="1"/>
</dbReference>
<dbReference type="Gene3D" id="3.20.20.70">
    <property type="entry name" value="Aldolase class I"/>
    <property type="match status" value="2"/>
</dbReference>
<dbReference type="NCBIfam" id="TIGR04119">
    <property type="entry name" value="CXXX_matur"/>
    <property type="match status" value="1"/>
</dbReference>
<dbReference type="Pfam" id="PF13353">
    <property type="entry name" value="Fer4_12"/>
    <property type="match status" value="1"/>
</dbReference>
<keyword evidence="6" id="KW-1185">Reference proteome</keyword>
<dbReference type="GO" id="GO:0051536">
    <property type="term" value="F:iron-sulfur cluster binding"/>
    <property type="evidence" value="ECO:0007669"/>
    <property type="project" value="UniProtKB-KW"/>
</dbReference>
<gene>
    <name evidence="5" type="ORF">Cpap_1133</name>
</gene>
<dbReference type="InterPro" id="IPR058240">
    <property type="entry name" value="rSAM_sf"/>
</dbReference>
<dbReference type="SFLD" id="SFLDG01384">
    <property type="entry name" value="thioether_bond_formation_requi"/>
    <property type="match status" value="1"/>
</dbReference>
<protein>
    <submittedName>
        <fullName evidence="5">Radical SAM domain protein</fullName>
    </submittedName>
</protein>
<dbReference type="GO" id="GO:0046872">
    <property type="term" value="F:metal ion binding"/>
    <property type="evidence" value="ECO:0007669"/>
    <property type="project" value="UniProtKB-KW"/>
</dbReference>
<dbReference type="InterPro" id="IPR023867">
    <property type="entry name" value="Sulphatase_maturase_rSAM"/>
</dbReference>
<dbReference type="Proteomes" id="UP000003860">
    <property type="component" value="Unassembled WGS sequence"/>
</dbReference>
<dbReference type="STRING" id="588581.Cpap_1133"/>
<evidence type="ECO:0000256" key="4">
    <source>
        <dbReference type="ARBA" id="ARBA00023014"/>
    </source>
</evidence>
<reference evidence="5" key="2">
    <citation type="submission" date="2011-01" db="EMBL/GenBank/DDBJ databases">
        <title>The Non-contiguous Finished genome of Clostridium papyrosolvens.</title>
        <authorList>
            <person name="Lucas S."/>
            <person name="Copeland A."/>
            <person name="Lapidus A."/>
            <person name="Cheng J.-F."/>
            <person name="Goodwin L."/>
            <person name="Pitluck S."/>
            <person name="Misra M."/>
            <person name="Chertkov O."/>
            <person name="Detter J.C."/>
            <person name="Han C."/>
            <person name="Tapia R."/>
            <person name="Land M."/>
            <person name="Hauser L."/>
            <person name="Kyrpides N."/>
            <person name="Ivanova N."/>
            <person name="Pagani I."/>
            <person name="Mouttaki H."/>
            <person name="He Z."/>
            <person name="Zhou J."/>
            <person name="Hemme C.L."/>
            <person name="Woyke T."/>
        </authorList>
    </citation>
    <scope>NUCLEOTIDE SEQUENCE [LARGE SCALE GENOMIC DNA]</scope>
    <source>
        <strain evidence="5">DSM 2782</strain>
    </source>
</reference>
<organism evidence="5 6">
    <name type="scientific">Ruminiclostridium papyrosolvens DSM 2782</name>
    <dbReference type="NCBI Taxonomy" id="588581"/>
    <lineage>
        <taxon>Bacteria</taxon>
        <taxon>Bacillati</taxon>
        <taxon>Bacillota</taxon>
        <taxon>Clostridia</taxon>
        <taxon>Eubacteriales</taxon>
        <taxon>Oscillospiraceae</taxon>
        <taxon>Ruminiclostridium</taxon>
    </lineage>
</organism>
<dbReference type="SUPFAM" id="SSF102114">
    <property type="entry name" value="Radical SAM enzymes"/>
    <property type="match status" value="1"/>
</dbReference>
<dbReference type="PANTHER" id="PTHR43273:SF8">
    <property type="entry name" value="RADICAL SAM DOMAIN PROTEIN"/>
    <property type="match status" value="1"/>
</dbReference>
<evidence type="ECO:0000313" key="6">
    <source>
        <dbReference type="Proteomes" id="UP000003860"/>
    </source>
</evidence>
<dbReference type="EMBL" id="ACXX02000010">
    <property type="protein sequence ID" value="EGD46938.1"/>
    <property type="molecule type" value="Genomic_DNA"/>
</dbReference>
<comment type="caution">
    <text evidence="5">The sequence shown here is derived from an EMBL/GenBank/DDBJ whole genome shotgun (WGS) entry which is preliminary data.</text>
</comment>
<dbReference type="InterPro" id="IPR013785">
    <property type="entry name" value="Aldolase_TIM"/>
</dbReference>
<accession>F1TF00</accession>
<dbReference type="GO" id="GO:0016491">
    <property type="term" value="F:oxidoreductase activity"/>
    <property type="evidence" value="ECO:0007669"/>
    <property type="project" value="InterPro"/>
</dbReference>
<keyword evidence="1" id="KW-0949">S-adenosyl-L-methionine</keyword>
<evidence type="ECO:0000256" key="2">
    <source>
        <dbReference type="ARBA" id="ARBA00022723"/>
    </source>
</evidence>
<dbReference type="InterPro" id="IPR026412">
    <property type="entry name" value="rSAM_Cxxx_rpt"/>
</dbReference>
<dbReference type="CDD" id="cd01335">
    <property type="entry name" value="Radical_SAM"/>
    <property type="match status" value="1"/>
</dbReference>
<sequence length="717" mass="82055">MNNETIMMGKLSPVWNEGTSKSITFCVTEDCNLACKYCYMTGKNSKTKMSFETAKAAVDYILSNRKEFPEQSVAWDFIGGEPFMEIELIDKICDYIKEQMYNLDHPWFNSYRFSFSTNGLLYHTDKVQQYINKNKNHLSIGMSVDGNKLKHDLQRVKPNGSGSYDDIVKNVPLWLKQFPNSSTKATFSHDDLPYLKDSIISLWDIGIKIVAANVVFEDVWEEGDDEIIEKQLKELADYVIENKMWSKYSVRFFDPNIGHPLTDDDKTKNFCGAGRMLAIDCKGNFFPCIRFYDFSLSNRKGIIIGDINNGIDYDKIRPFLALSLKSQSKPECVDCKVASGCAWCQGCNYDMADTSTIYQRATYNCKLHKATVRGCKYFWDKFEKTTGIMSERKKVELTRGMQAQNDLSAKYMQFITSDIITPHCSYRNTKETHEVMPQDIFEKGIVFCQKNDFLPVMLGKPDYVEGKSINTDLYIDSASSCSDAIIPVHDNEITKSEESHIAILIVNKDNIKNLFDFVVNLSGKNQRINLILEGIEHWSDEETKAYGSQLDILIPFIAQTYKSGDSLELNVLTDLWELKSMRNCEAGELSFALAPNGKIYVCPAFYFDDPDNFVGTLEEGIHIKNPQLLELENAPICSACDVYNCRRCKYLNMKMTNEINTPSKIQCLISHIERKKSMELQKLIRKNSSVEFENILQEIYYMDPLDKLLMKGSAAND</sequence>
<keyword evidence="3" id="KW-0408">Iron</keyword>
<evidence type="ECO:0000256" key="3">
    <source>
        <dbReference type="ARBA" id="ARBA00023004"/>
    </source>
</evidence>
<dbReference type="InterPro" id="IPR007197">
    <property type="entry name" value="rSAM"/>
</dbReference>
<dbReference type="InterPro" id="IPR026401">
    <property type="entry name" value="CXXX_matur"/>
</dbReference>
<reference evidence="5" key="1">
    <citation type="submission" date="2009-07" db="EMBL/GenBank/DDBJ databases">
        <authorList>
            <consortium name="US DOE Joint Genome Institute (JGI-PGF)"/>
            <person name="Lucas S."/>
            <person name="Copeland A."/>
            <person name="Lapidus A."/>
            <person name="Glavina del Rio T."/>
            <person name="Tice H."/>
            <person name="Bruce D."/>
            <person name="Goodwin L."/>
            <person name="Pitluck S."/>
            <person name="Larimer F."/>
            <person name="Land M.L."/>
            <person name="Mouttaki H."/>
            <person name="He Z."/>
            <person name="Zhou J."/>
            <person name="Hemme C.L."/>
        </authorList>
    </citation>
    <scope>NUCLEOTIDE SEQUENCE [LARGE SCALE GENOMIC DNA]</scope>
    <source>
        <strain evidence="5">DSM 2782</strain>
    </source>
</reference>
<evidence type="ECO:0000256" key="1">
    <source>
        <dbReference type="ARBA" id="ARBA00022691"/>
    </source>
</evidence>
<dbReference type="eggNOG" id="COG0641">
    <property type="taxonomic scope" value="Bacteria"/>
</dbReference>